<keyword evidence="7" id="KW-1185">Reference proteome</keyword>
<reference evidence="6" key="1">
    <citation type="submission" date="2021-02" db="EMBL/GenBank/DDBJ databases">
        <title>Natrosporangium hydrolyticum gen. nov., sp. nov, a haloalkaliphilic actinobacterium from a soda solonchak soil.</title>
        <authorList>
            <person name="Sorokin D.Y."/>
            <person name="Khijniak T.V."/>
            <person name="Zakharycheva A.P."/>
            <person name="Boueva O.V."/>
            <person name="Ariskina E.V."/>
            <person name="Hahnke R.L."/>
            <person name="Bunk B."/>
            <person name="Sproer C."/>
            <person name="Schumann P."/>
            <person name="Evtushenko L.I."/>
            <person name="Kublanov I.V."/>
        </authorList>
    </citation>
    <scope>NUCLEOTIDE SEQUENCE</scope>
    <source>
        <strain evidence="6">DSM 106523</strain>
    </source>
</reference>
<dbReference type="Proteomes" id="UP000662857">
    <property type="component" value="Chromosome"/>
</dbReference>
<evidence type="ECO:0000256" key="3">
    <source>
        <dbReference type="SAM" id="MobiDB-lite"/>
    </source>
</evidence>
<accession>A0A895YN27</accession>
<keyword evidence="4" id="KW-0812">Transmembrane</keyword>
<dbReference type="GO" id="GO:0005975">
    <property type="term" value="P:carbohydrate metabolic process"/>
    <property type="evidence" value="ECO:0007669"/>
    <property type="project" value="InterPro"/>
</dbReference>
<dbReference type="PANTHER" id="PTHR11177:SF317">
    <property type="entry name" value="CHITINASE 12-RELATED"/>
    <property type="match status" value="1"/>
</dbReference>
<dbReference type="GO" id="GO:0005576">
    <property type="term" value="C:extracellular region"/>
    <property type="evidence" value="ECO:0007669"/>
    <property type="project" value="TreeGrafter"/>
</dbReference>
<comment type="catalytic activity">
    <reaction evidence="1">
        <text>Random endo-hydrolysis of N-acetyl-beta-D-glucosaminide (1-&gt;4)-beta-linkages in chitin and chitodextrins.</text>
        <dbReference type="EC" id="3.2.1.14"/>
    </reaction>
</comment>
<dbReference type="KEGG" id="nhy:JQS43_02895"/>
<dbReference type="EMBL" id="CP070499">
    <property type="protein sequence ID" value="QSB15328.1"/>
    <property type="molecule type" value="Genomic_DNA"/>
</dbReference>
<feature type="domain" description="GH18" evidence="5">
    <location>
        <begin position="126"/>
        <end position="372"/>
    </location>
</feature>
<gene>
    <name evidence="6" type="ORF">JQS43_02895</name>
</gene>
<organism evidence="6 7">
    <name type="scientific">Natronosporangium hydrolyticum</name>
    <dbReference type="NCBI Taxonomy" id="2811111"/>
    <lineage>
        <taxon>Bacteria</taxon>
        <taxon>Bacillati</taxon>
        <taxon>Actinomycetota</taxon>
        <taxon>Actinomycetes</taxon>
        <taxon>Micromonosporales</taxon>
        <taxon>Micromonosporaceae</taxon>
        <taxon>Natronosporangium</taxon>
    </lineage>
</organism>
<keyword evidence="4" id="KW-1133">Transmembrane helix</keyword>
<dbReference type="EC" id="3.2.1.14" evidence="2"/>
<proteinExistence type="predicted"/>
<dbReference type="Gene3D" id="3.20.20.80">
    <property type="entry name" value="Glycosidases"/>
    <property type="match status" value="1"/>
</dbReference>
<dbReference type="Pfam" id="PF00704">
    <property type="entry name" value="Glyco_hydro_18"/>
    <property type="match status" value="1"/>
</dbReference>
<dbReference type="InterPro" id="IPR050314">
    <property type="entry name" value="Glycosyl_Hydrlase_18"/>
</dbReference>
<dbReference type="InterPro" id="IPR011583">
    <property type="entry name" value="Chitinase_II/V-like_cat"/>
</dbReference>
<dbReference type="SUPFAM" id="SSF51445">
    <property type="entry name" value="(Trans)glycosidases"/>
    <property type="match status" value="1"/>
</dbReference>
<keyword evidence="6" id="KW-0378">Hydrolase</keyword>
<dbReference type="InterPro" id="IPR001223">
    <property type="entry name" value="Glyco_hydro18_cat"/>
</dbReference>
<evidence type="ECO:0000256" key="1">
    <source>
        <dbReference type="ARBA" id="ARBA00000822"/>
    </source>
</evidence>
<dbReference type="AlphaFoldDB" id="A0A895YN27"/>
<feature type="region of interest" description="Disordered" evidence="3">
    <location>
        <begin position="57"/>
        <end position="123"/>
    </location>
</feature>
<evidence type="ECO:0000313" key="6">
    <source>
        <dbReference type="EMBL" id="QSB15328.1"/>
    </source>
</evidence>
<feature type="compositionally biased region" description="Low complexity" evidence="3">
    <location>
        <begin position="79"/>
        <end position="97"/>
    </location>
</feature>
<sequence>MKQWRDELDRLDAAGGTRRVIAAAVGLVVLATSGWVVGAALVTDHTAIAAPPTVGVGSAGSPRMAGPVPELAPAGQPRGLQPLADPGQQQAGPPGTAGRSGDGATGDSGSSTSTPGSGGTNGGSGRISLGYYPGWVSYSPSQIDYSPWTHIGHFGIYPQTDGGLRFGNLSRGDLTPAVQAAHAAGTQIYLVIGSEGMREEFMGATRDRNRAGFVREIVSLAASHGYDGIEIDWSDPVDADRFTALIRDLRTEINSSAPGLALTFSAVSGLLAPSLAGRLHQHVDYIHLMSYWSDGSDQFGLYRDAGVPAAKLVIGIGFYQDGYYDTTPSRVQSKVDLSVARGAAGVTAWSFQHLDGGWNDPRLAPLRTFAGG</sequence>
<evidence type="ECO:0000259" key="5">
    <source>
        <dbReference type="PROSITE" id="PS51910"/>
    </source>
</evidence>
<dbReference type="GO" id="GO:0006032">
    <property type="term" value="P:chitin catabolic process"/>
    <property type="evidence" value="ECO:0007669"/>
    <property type="project" value="TreeGrafter"/>
</dbReference>
<protein>
    <recommendedName>
        <fullName evidence="2">chitinase</fullName>
        <ecNumber evidence="2">3.2.1.14</ecNumber>
    </recommendedName>
</protein>
<dbReference type="PROSITE" id="PS51910">
    <property type="entry name" value="GH18_2"/>
    <property type="match status" value="1"/>
</dbReference>
<dbReference type="GO" id="GO:0008843">
    <property type="term" value="F:endochitinase activity"/>
    <property type="evidence" value="ECO:0007669"/>
    <property type="project" value="UniProtKB-EC"/>
</dbReference>
<dbReference type="RefSeq" id="WP_239677505.1">
    <property type="nucleotide sequence ID" value="NZ_CP070499.1"/>
</dbReference>
<dbReference type="SMART" id="SM00636">
    <property type="entry name" value="Glyco_18"/>
    <property type="match status" value="1"/>
</dbReference>
<name>A0A895YN27_9ACTN</name>
<dbReference type="CDD" id="cd00598">
    <property type="entry name" value="GH18_chitinase-like"/>
    <property type="match status" value="1"/>
</dbReference>
<dbReference type="GO" id="GO:0008061">
    <property type="term" value="F:chitin binding"/>
    <property type="evidence" value="ECO:0007669"/>
    <property type="project" value="InterPro"/>
</dbReference>
<dbReference type="InterPro" id="IPR017853">
    <property type="entry name" value="GH"/>
</dbReference>
<evidence type="ECO:0000256" key="4">
    <source>
        <dbReference type="SAM" id="Phobius"/>
    </source>
</evidence>
<evidence type="ECO:0000256" key="2">
    <source>
        <dbReference type="ARBA" id="ARBA00012729"/>
    </source>
</evidence>
<dbReference type="PANTHER" id="PTHR11177">
    <property type="entry name" value="CHITINASE"/>
    <property type="match status" value="1"/>
</dbReference>
<feature type="transmembrane region" description="Helical" evidence="4">
    <location>
        <begin position="20"/>
        <end position="42"/>
    </location>
</feature>
<keyword evidence="4" id="KW-0472">Membrane</keyword>
<evidence type="ECO:0000313" key="7">
    <source>
        <dbReference type="Proteomes" id="UP000662857"/>
    </source>
</evidence>